<protein>
    <submittedName>
        <fullName evidence="1">Uncharacterized protein</fullName>
    </submittedName>
</protein>
<keyword evidence="2" id="KW-1185">Reference proteome</keyword>
<dbReference type="Proteomes" id="UP001597641">
    <property type="component" value="Unassembled WGS sequence"/>
</dbReference>
<name>A0ABW6BUE9_9BACT</name>
<organism evidence="1 2">
    <name type="scientific">Pontibacter toksunensis</name>
    <dbReference type="NCBI Taxonomy" id="1332631"/>
    <lineage>
        <taxon>Bacteria</taxon>
        <taxon>Pseudomonadati</taxon>
        <taxon>Bacteroidota</taxon>
        <taxon>Cytophagia</taxon>
        <taxon>Cytophagales</taxon>
        <taxon>Hymenobacteraceae</taxon>
        <taxon>Pontibacter</taxon>
    </lineage>
</organism>
<reference evidence="2" key="1">
    <citation type="journal article" date="2019" name="Int. J. Syst. Evol. Microbiol.">
        <title>The Global Catalogue of Microorganisms (GCM) 10K type strain sequencing project: providing services to taxonomists for standard genome sequencing and annotation.</title>
        <authorList>
            <consortium name="The Broad Institute Genomics Platform"/>
            <consortium name="The Broad Institute Genome Sequencing Center for Infectious Disease"/>
            <person name="Wu L."/>
            <person name="Ma J."/>
        </authorList>
    </citation>
    <scope>NUCLEOTIDE SEQUENCE [LARGE SCALE GENOMIC DNA]</scope>
    <source>
        <strain evidence="2">KCTC 23984</strain>
    </source>
</reference>
<accession>A0ABW6BUE9</accession>
<comment type="caution">
    <text evidence="1">The sequence shown here is derived from an EMBL/GenBank/DDBJ whole genome shotgun (WGS) entry which is preliminary data.</text>
</comment>
<evidence type="ECO:0000313" key="2">
    <source>
        <dbReference type="Proteomes" id="UP001597641"/>
    </source>
</evidence>
<sequence>MSFNVNKAKSSATSTAGVVGGMIVGHVASKVIREKAPANIAKFAPGILAIAAIAAPAFVQVKSDVVSDMLTGVAAAGTVAQLNSFSKDASGEVATTGVKAMIAKYVPQLGSVEELPTYTVYQGEPAESLLLAGGEYEEDAQAISMMGHLGNTDSAVSNLLAA</sequence>
<dbReference type="RefSeq" id="WP_377485537.1">
    <property type="nucleotide sequence ID" value="NZ_JBHUOX010000009.1"/>
</dbReference>
<evidence type="ECO:0000313" key="1">
    <source>
        <dbReference type="EMBL" id="MFD3001440.1"/>
    </source>
</evidence>
<proteinExistence type="predicted"/>
<dbReference type="EMBL" id="JBHUOX010000009">
    <property type="protein sequence ID" value="MFD3001440.1"/>
    <property type="molecule type" value="Genomic_DNA"/>
</dbReference>
<gene>
    <name evidence="1" type="ORF">ACFS7Z_13795</name>
</gene>